<keyword evidence="3" id="KW-0808">Transferase</keyword>
<evidence type="ECO:0000259" key="1">
    <source>
        <dbReference type="Pfam" id="PF00266"/>
    </source>
</evidence>
<dbReference type="STRING" id="41067.A0A2I2F450"/>
<dbReference type="InterPro" id="IPR015424">
    <property type="entry name" value="PyrdxlP-dep_Trfase"/>
</dbReference>
<dbReference type="Gene3D" id="3.90.1150.10">
    <property type="entry name" value="Aspartate Aminotransferase, domain 1"/>
    <property type="match status" value="1"/>
</dbReference>
<dbReference type="RefSeq" id="XP_024669431.1">
    <property type="nucleotide sequence ID" value="XM_024815367.1"/>
</dbReference>
<evidence type="ECO:0000313" key="4">
    <source>
        <dbReference type="Proteomes" id="UP000234585"/>
    </source>
</evidence>
<feature type="domain" description="Molybdenum cofactor sulfurase middle" evidence="2">
    <location>
        <begin position="455"/>
        <end position="529"/>
    </location>
</feature>
<evidence type="ECO:0000259" key="2">
    <source>
        <dbReference type="Pfam" id="PF03476"/>
    </source>
</evidence>
<sequence>MAVPSNEYNYDVEKVRETEYPMLKEYLAELSGNLYGNPHSESRSSRLSTARVQETREHVLQFFHADPEQFDVVFVLNATSAIKLVAETLTSLQTGSSNRPLWYGYHIDSHTSVVGLRQLASAGYRCFESNDAVDHWLETGSHIGEDKSIRSSPSTTEKPPIGLFAYPGQSNMTGHRLPLSWPGRLRRSNITANQEMYSLLDAAALASTAPLDFSDPFYKIFGFPDLGGLIIRKDAAHIFQERLYFGGGTVDMVICNGDPWHSMKSSSVHAALEDGTVPFHNIIALDCALTNHKHLYGGMEQVSRHTSRLTAMLYHGLSSLRHQNGKKACQIYKDHSSSHGDSRTQGAVIAFNIRSEDGTWVMLSDLEAAANEHHIHLRTGDVCNPGGIARHLELAPWELLRNFMGGVRCGCKNIIIGHKPSGIARVSLGAMTNVQDVETFVNFVQQTFVSSLSLYIQNILVYPIRGCSAWWIADTTPVNLTSNGLHWDGQWCLVDLQHGTILTPKTAPRALLVHPEIDSDSHTLRIKVHRSLWTYPMIHSNVVVHMDREVSDLGHTSSKKDIHMFWDEDTGTIQTFLTAALGIHCTLARIVDKEPRDDDNETTPNNLDALTIMDQSHQSNDSGLTNGSHKLNDYDLSNHPPQVIGSQRPRQVSVAETLGANIVLAPVCTKGYTHQIGRHYFAYIGQRRQEANEVEEEGVRQTYHLAQIRESELSTQGKLPNEFRASCVTKKLLSNAMNRSDKIAYPQIHTGQIVLA</sequence>
<dbReference type="InterPro" id="IPR000192">
    <property type="entry name" value="Aminotrans_V_dom"/>
</dbReference>
<dbReference type="PANTHER" id="PTHR14237:SF80">
    <property type="entry name" value="MOLYBDENUM COFACTOR SULFURASE"/>
    <property type="match status" value="1"/>
</dbReference>
<dbReference type="GO" id="GO:0008265">
    <property type="term" value="F:molybdenum cofactor sulfurtransferase activity"/>
    <property type="evidence" value="ECO:0007669"/>
    <property type="project" value="TreeGrafter"/>
</dbReference>
<dbReference type="GeneID" id="36522527"/>
<dbReference type="InterPro" id="IPR015422">
    <property type="entry name" value="PyrdxlP-dep_Trfase_small"/>
</dbReference>
<dbReference type="SUPFAM" id="SSF141673">
    <property type="entry name" value="MOSC N-terminal domain-like"/>
    <property type="match status" value="1"/>
</dbReference>
<dbReference type="Proteomes" id="UP000234585">
    <property type="component" value="Unassembled WGS sequence"/>
</dbReference>
<organism evidence="3 4">
    <name type="scientific">Aspergillus candidus</name>
    <dbReference type="NCBI Taxonomy" id="41067"/>
    <lineage>
        <taxon>Eukaryota</taxon>
        <taxon>Fungi</taxon>
        <taxon>Dikarya</taxon>
        <taxon>Ascomycota</taxon>
        <taxon>Pezizomycotina</taxon>
        <taxon>Eurotiomycetes</taxon>
        <taxon>Eurotiomycetidae</taxon>
        <taxon>Eurotiales</taxon>
        <taxon>Aspergillaceae</taxon>
        <taxon>Aspergillus</taxon>
        <taxon>Aspergillus subgen. Circumdati</taxon>
    </lineage>
</organism>
<gene>
    <name evidence="3" type="ORF">BDW47DRAFT_119598</name>
</gene>
<name>A0A2I2F450_ASPCN</name>
<dbReference type="Gene3D" id="3.40.640.10">
    <property type="entry name" value="Type I PLP-dependent aspartate aminotransferase-like (Major domain)"/>
    <property type="match status" value="1"/>
</dbReference>
<dbReference type="EMBL" id="KZ559163">
    <property type="protein sequence ID" value="PLB35419.1"/>
    <property type="molecule type" value="Genomic_DNA"/>
</dbReference>
<accession>A0A2I2F450</accession>
<feature type="domain" description="Aminotransferase class V" evidence="1">
    <location>
        <begin position="193"/>
        <end position="440"/>
    </location>
</feature>
<dbReference type="OrthoDB" id="10264306at2759"/>
<dbReference type="InterPro" id="IPR005303">
    <property type="entry name" value="MOCOS_middle"/>
</dbReference>
<dbReference type="GO" id="GO:0043545">
    <property type="term" value="P:molybdopterin cofactor metabolic process"/>
    <property type="evidence" value="ECO:0007669"/>
    <property type="project" value="TreeGrafter"/>
</dbReference>
<dbReference type="AlphaFoldDB" id="A0A2I2F450"/>
<dbReference type="SUPFAM" id="SSF53383">
    <property type="entry name" value="PLP-dependent transferases"/>
    <property type="match status" value="1"/>
</dbReference>
<keyword evidence="4" id="KW-1185">Reference proteome</keyword>
<reference evidence="3 4" key="1">
    <citation type="submission" date="2017-12" db="EMBL/GenBank/DDBJ databases">
        <authorList>
            <consortium name="DOE Joint Genome Institute"/>
            <person name="Haridas S."/>
            <person name="Kjaerbolling I."/>
            <person name="Vesth T.C."/>
            <person name="Frisvad J.C."/>
            <person name="Nybo J.L."/>
            <person name="Theobald S."/>
            <person name="Kuo A."/>
            <person name="Bowyer P."/>
            <person name="Matsuda Y."/>
            <person name="Mondo S."/>
            <person name="Lyhne E.K."/>
            <person name="Kogle M.E."/>
            <person name="Clum A."/>
            <person name="Lipzen A."/>
            <person name="Salamov A."/>
            <person name="Ngan C.Y."/>
            <person name="Daum C."/>
            <person name="Chiniquy J."/>
            <person name="Barry K."/>
            <person name="LaButti K."/>
            <person name="Simmons B.A."/>
            <person name="Magnuson J.K."/>
            <person name="Mortensen U.H."/>
            <person name="Larsen T.O."/>
            <person name="Grigoriev I.V."/>
            <person name="Baker S.E."/>
            <person name="Andersen M.R."/>
            <person name="Nordberg H.P."/>
            <person name="Cantor M.N."/>
            <person name="Hua S.X."/>
        </authorList>
    </citation>
    <scope>NUCLEOTIDE SEQUENCE [LARGE SCALE GENOMIC DNA]</scope>
    <source>
        <strain evidence="3 4">CBS 102.13</strain>
    </source>
</reference>
<dbReference type="InterPro" id="IPR015421">
    <property type="entry name" value="PyrdxlP-dep_Trfase_major"/>
</dbReference>
<feature type="domain" description="Aminotransferase class V" evidence="1">
    <location>
        <begin position="28"/>
        <end position="95"/>
    </location>
</feature>
<dbReference type="Pfam" id="PF00266">
    <property type="entry name" value="Aminotran_5"/>
    <property type="match status" value="2"/>
</dbReference>
<dbReference type="Pfam" id="PF03476">
    <property type="entry name" value="MOSC_N"/>
    <property type="match status" value="1"/>
</dbReference>
<evidence type="ECO:0000313" key="3">
    <source>
        <dbReference type="EMBL" id="PLB35419.1"/>
    </source>
</evidence>
<protein>
    <submittedName>
        <fullName evidence="3">Pyridoxal phosphate-dependent transferase</fullName>
    </submittedName>
</protein>
<proteinExistence type="predicted"/>
<dbReference type="PANTHER" id="PTHR14237">
    <property type="entry name" value="MOLYBDOPTERIN COFACTOR SULFURASE MOSC"/>
    <property type="match status" value="1"/>
</dbReference>